<dbReference type="InterPro" id="IPR001128">
    <property type="entry name" value="Cyt_P450"/>
</dbReference>
<sequence length="321" mass="35614">MVIDLVSVPSLTYALISLAVALLVKAVLFPSTPDNIPPLPARPYPILGHLPYLLTGQRQKLLDWRKSTGDIFSLYFGSRLVVILNGYKLVKEGLVGQADALSDRPPWKHLEGSTNGLIFSNGHLWKEQRSLSIAILRSFGMGKGVLSAKINEEVSSYLEALAALDGKPTDVILLTRTSVSNVICSIIVGKRYDYNDPFFAAFMDSFDKQVWVGDFGFRSNFSRRLHFYTSKNQRTQLLSNSYVNLNPNPSVKEHRPCPILMLTCTIPKFPPGPSVREHRPCPILMLTCTVPKSPPGPSVKKHRPCPSLMLTCTVPKIPARS</sequence>
<dbReference type="Gene3D" id="1.10.630.10">
    <property type="entry name" value="Cytochrome P450"/>
    <property type="match status" value="1"/>
</dbReference>
<gene>
    <name evidence="4" type="ORF">RRG08_063209</name>
</gene>
<evidence type="ECO:0000313" key="4">
    <source>
        <dbReference type="EMBL" id="KAK3737803.1"/>
    </source>
</evidence>
<keyword evidence="2" id="KW-0479">Metal-binding</keyword>
<protein>
    <recommendedName>
        <fullName evidence="6">Cytochrome P450</fullName>
    </recommendedName>
</protein>
<keyword evidence="3" id="KW-0408">Iron</keyword>
<dbReference type="GO" id="GO:0005506">
    <property type="term" value="F:iron ion binding"/>
    <property type="evidence" value="ECO:0007669"/>
    <property type="project" value="InterPro"/>
</dbReference>
<organism evidence="4 5">
    <name type="scientific">Elysia crispata</name>
    <name type="common">lettuce slug</name>
    <dbReference type="NCBI Taxonomy" id="231223"/>
    <lineage>
        <taxon>Eukaryota</taxon>
        <taxon>Metazoa</taxon>
        <taxon>Spiralia</taxon>
        <taxon>Lophotrochozoa</taxon>
        <taxon>Mollusca</taxon>
        <taxon>Gastropoda</taxon>
        <taxon>Heterobranchia</taxon>
        <taxon>Euthyneura</taxon>
        <taxon>Panpulmonata</taxon>
        <taxon>Sacoglossa</taxon>
        <taxon>Placobranchoidea</taxon>
        <taxon>Plakobranchidae</taxon>
        <taxon>Elysia</taxon>
    </lineage>
</organism>
<accession>A0AAE0Y9W3</accession>
<comment type="similarity">
    <text evidence="1">Belongs to the cytochrome P450 family.</text>
</comment>
<dbReference type="PANTHER" id="PTHR24300:SF397">
    <property type="entry name" value="CYTOCHROME P450 2U1"/>
    <property type="match status" value="1"/>
</dbReference>
<dbReference type="GO" id="GO:0006805">
    <property type="term" value="P:xenobiotic metabolic process"/>
    <property type="evidence" value="ECO:0007669"/>
    <property type="project" value="TreeGrafter"/>
</dbReference>
<dbReference type="EMBL" id="JAWDGP010006613">
    <property type="protein sequence ID" value="KAK3737803.1"/>
    <property type="molecule type" value="Genomic_DNA"/>
</dbReference>
<evidence type="ECO:0008006" key="6">
    <source>
        <dbReference type="Google" id="ProtNLM"/>
    </source>
</evidence>
<name>A0AAE0Y9W3_9GAST</name>
<proteinExistence type="inferred from homology"/>
<dbReference type="GO" id="GO:0008395">
    <property type="term" value="F:steroid hydroxylase activity"/>
    <property type="evidence" value="ECO:0007669"/>
    <property type="project" value="TreeGrafter"/>
</dbReference>
<dbReference type="GO" id="GO:0020037">
    <property type="term" value="F:heme binding"/>
    <property type="evidence" value="ECO:0007669"/>
    <property type="project" value="InterPro"/>
</dbReference>
<dbReference type="PRINTS" id="PR00463">
    <property type="entry name" value="EP450I"/>
</dbReference>
<evidence type="ECO:0000256" key="2">
    <source>
        <dbReference type="ARBA" id="ARBA00022723"/>
    </source>
</evidence>
<dbReference type="GO" id="GO:0006082">
    <property type="term" value="P:organic acid metabolic process"/>
    <property type="evidence" value="ECO:0007669"/>
    <property type="project" value="TreeGrafter"/>
</dbReference>
<dbReference type="Proteomes" id="UP001283361">
    <property type="component" value="Unassembled WGS sequence"/>
</dbReference>
<dbReference type="InterPro" id="IPR002401">
    <property type="entry name" value="Cyt_P450_E_grp-I"/>
</dbReference>
<dbReference type="PANTHER" id="PTHR24300">
    <property type="entry name" value="CYTOCHROME P450 508A4-RELATED"/>
    <property type="match status" value="1"/>
</dbReference>
<evidence type="ECO:0000313" key="5">
    <source>
        <dbReference type="Proteomes" id="UP001283361"/>
    </source>
</evidence>
<dbReference type="AlphaFoldDB" id="A0AAE0Y9W3"/>
<keyword evidence="5" id="KW-1185">Reference proteome</keyword>
<dbReference type="GO" id="GO:0016712">
    <property type="term" value="F:oxidoreductase activity, acting on paired donors, with incorporation or reduction of molecular oxygen, reduced flavin or flavoprotein as one donor, and incorporation of one atom of oxygen"/>
    <property type="evidence" value="ECO:0007669"/>
    <property type="project" value="TreeGrafter"/>
</dbReference>
<dbReference type="InterPro" id="IPR050182">
    <property type="entry name" value="Cytochrome_P450_fam2"/>
</dbReference>
<evidence type="ECO:0000256" key="1">
    <source>
        <dbReference type="ARBA" id="ARBA00010617"/>
    </source>
</evidence>
<dbReference type="GO" id="GO:0005737">
    <property type="term" value="C:cytoplasm"/>
    <property type="evidence" value="ECO:0007669"/>
    <property type="project" value="TreeGrafter"/>
</dbReference>
<comment type="caution">
    <text evidence="4">The sequence shown here is derived from an EMBL/GenBank/DDBJ whole genome shotgun (WGS) entry which is preliminary data.</text>
</comment>
<evidence type="ECO:0000256" key="3">
    <source>
        <dbReference type="ARBA" id="ARBA00023004"/>
    </source>
</evidence>
<dbReference type="InterPro" id="IPR036396">
    <property type="entry name" value="Cyt_P450_sf"/>
</dbReference>
<dbReference type="Pfam" id="PF00067">
    <property type="entry name" value="p450"/>
    <property type="match status" value="1"/>
</dbReference>
<dbReference type="SUPFAM" id="SSF48264">
    <property type="entry name" value="Cytochrome P450"/>
    <property type="match status" value="1"/>
</dbReference>
<reference evidence="4" key="1">
    <citation type="journal article" date="2023" name="G3 (Bethesda)">
        <title>A reference genome for the long-term kleptoplast-retaining sea slug Elysia crispata morphotype clarki.</title>
        <authorList>
            <person name="Eastman K.E."/>
            <person name="Pendleton A.L."/>
            <person name="Shaikh M.A."/>
            <person name="Suttiyut T."/>
            <person name="Ogas R."/>
            <person name="Tomko P."/>
            <person name="Gavelis G."/>
            <person name="Widhalm J.R."/>
            <person name="Wisecaver J.H."/>
        </authorList>
    </citation>
    <scope>NUCLEOTIDE SEQUENCE</scope>
    <source>
        <strain evidence="4">ECLA1</strain>
    </source>
</reference>